<dbReference type="Proteomes" id="UP001177003">
    <property type="component" value="Chromosome 4"/>
</dbReference>
<evidence type="ECO:0000313" key="1">
    <source>
        <dbReference type="EMBL" id="CAI9280302.1"/>
    </source>
</evidence>
<sequence length="167" mass="18956">MNYWRWFLYGSYFYKCSGASSLFAYIEDTIDENKEDDDQGEEYEDSYDQEESNYSSYIGTYTIMVDASAQSVELKNIYHPRLNKHIQFPFSSLLSPPTPPKVLQHESTPCQADTTLLLSSLIQTTIKVSLSPPRQVISPIPLISSLQTAVVFQGDSCFSNFQATFLS</sequence>
<protein>
    <submittedName>
        <fullName evidence="1">Uncharacterized protein</fullName>
    </submittedName>
</protein>
<proteinExistence type="predicted"/>
<name>A0AA36E390_LACSI</name>
<evidence type="ECO:0000313" key="2">
    <source>
        <dbReference type="Proteomes" id="UP001177003"/>
    </source>
</evidence>
<accession>A0AA36E390</accession>
<dbReference type="AlphaFoldDB" id="A0AA36E390"/>
<reference evidence="1" key="1">
    <citation type="submission" date="2023-04" db="EMBL/GenBank/DDBJ databases">
        <authorList>
            <person name="Vijverberg K."/>
            <person name="Xiong W."/>
            <person name="Schranz E."/>
        </authorList>
    </citation>
    <scope>NUCLEOTIDE SEQUENCE</scope>
</reference>
<dbReference type="EMBL" id="OX465080">
    <property type="protein sequence ID" value="CAI9280302.1"/>
    <property type="molecule type" value="Genomic_DNA"/>
</dbReference>
<keyword evidence="2" id="KW-1185">Reference proteome</keyword>
<gene>
    <name evidence="1" type="ORF">LSALG_LOCUS20057</name>
</gene>
<organism evidence="1 2">
    <name type="scientific">Lactuca saligna</name>
    <name type="common">Willowleaf lettuce</name>
    <dbReference type="NCBI Taxonomy" id="75948"/>
    <lineage>
        <taxon>Eukaryota</taxon>
        <taxon>Viridiplantae</taxon>
        <taxon>Streptophyta</taxon>
        <taxon>Embryophyta</taxon>
        <taxon>Tracheophyta</taxon>
        <taxon>Spermatophyta</taxon>
        <taxon>Magnoliopsida</taxon>
        <taxon>eudicotyledons</taxon>
        <taxon>Gunneridae</taxon>
        <taxon>Pentapetalae</taxon>
        <taxon>asterids</taxon>
        <taxon>campanulids</taxon>
        <taxon>Asterales</taxon>
        <taxon>Asteraceae</taxon>
        <taxon>Cichorioideae</taxon>
        <taxon>Cichorieae</taxon>
        <taxon>Lactucinae</taxon>
        <taxon>Lactuca</taxon>
    </lineage>
</organism>